<evidence type="ECO:0000256" key="5">
    <source>
        <dbReference type="ARBA" id="ARBA00022884"/>
    </source>
</evidence>
<keyword evidence="9" id="KW-1185">Reference proteome</keyword>
<dbReference type="GO" id="GO:0004526">
    <property type="term" value="F:ribonuclease P activity"/>
    <property type="evidence" value="ECO:0007669"/>
    <property type="project" value="UniProtKB-UniRule"/>
</dbReference>
<organism evidence="8 9">
    <name type="scientific">Candidatus Planktophila limnetica</name>
    <dbReference type="NCBI Taxonomy" id="573600"/>
    <lineage>
        <taxon>Bacteria</taxon>
        <taxon>Bacillati</taxon>
        <taxon>Actinomycetota</taxon>
        <taxon>Actinomycetes</taxon>
        <taxon>Candidatus Nanopelagicales</taxon>
        <taxon>Candidatus Nanopelagicaceae</taxon>
        <taxon>Candidatus Planktophila</taxon>
    </lineage>
</organism>
<dbReference type="GO" id="GO:0030677">
    <property type="term" value="C:ribonuclease P complex"/>
    <property type="evidence" value="ECO:0007669"/>
    <property type="project" value="TreeGrafter"/>
</dbReference>
<comment type="function">
    <text evidence="6">RNaseP catalyzes the removal of the 5'-leader sequence from pre-tRNA to produce the mature 5'-terminus. It can also cleave other RNA substrates such as 4.5S RNA. The protein component plays an auxiliary but essential role in vivo by binding to the 5'-leader sequence and broadening the substrate specificity of the ribozyme.</text>
</comment>
<dbReference type="PANTHER" id="PTHR33992">
    <property type="entry name" value="RIBONUCLEASE P PROTEIN COMPONENT"/>
    <property type="match status" value="1"/>
</dbReference>
<evidence type="ECO:0000256" key="2">
    <source>
        <dbReference type="ARBA" id="ARBA00022722"/>
    </source>
</evidence>
<evidence type="ECO:0000256" key="6">
    <source>
        <dbReference type="HAMAP-Rule" id="MF_00227"/>
    </source>
</evidence>
<dbReference type="InterPro" id="IPR014721">
    <property type="entry name" value="Ribsml_uS5_D2-typ_fold_subgr"/>
</dbReference>
<comment type="catalytic activity">
    <reaction evidence="6">
        <text>Endonucleolytic cleavage of RNA, removing 5'-extranucleotides from tRNA precursor.</text>
        <dbReference type="EC" id="3.1.26.5"/>
    </reaction>
</comment>
<protein>
    <recommendedName>
        <fullName evidence="6 7">Ribonuclease P protein component</fullName>
        <shortName evidence="6">RNase P protein</shortName>
        <shortName evidence="6">RNaseP protein</shortName>
        <ecNumber evidence="6 7">3.1.26.5</ecNumber>
    </recommendedName>
    <alternativeName>
        <fullName evidence="6">Protein C5</fullName>
    </alternativeName>
</protein>
<dbReference type="Pfam" id="PF00825">
    <property type="entry name" value="Ribonuclease_P"/>
    <property type="match status" value="1"/>
</dbReference>
<dbReference type="EMBL" id="CP016782">
    <property type="protein sequence ID" value="ASY28318.1"/>
    <property type="molecule type" value="Genomic_DNA"/>
</dbReference>
<evidence type="ECO:0000256" key="1">
    <source>
        <dbReference type="ARBA" id="ARBA00022694"/>
    </source>
</evidence>
<dbReference type="HAMAP" id="MF_00227">
    <property type="entry name" value="RNase_P"/>
    <property type="match status" value="1"/>
</dbReference>
<dbReference type="RefSeq" id="WP_095698630.1">
    <property type="nucleotide sequence ID" value="NZ_CP016782.1"/>
</dbReference>
<keyword evidence="4 6" id="KW-0378">Hydrolase</keyword>
<keyword evidence="2 6" id="KW-0540">Nuclease</keyword>
<proteinExistence type="inferred from homology"/>
<dbReference type="GO" id="GO:0042781">
    <property type="term" value="F:3'-tRNA processing endoribonuclease activity"/>
    <property type="evidence" value="ECO:0007669"/>
    <property type="project" value="TreeGrafter"/>
</dbReference>
<gene>
    <name evidence="6" type="primary">rnpA</name>
    <name evidence="8" type="ORF">PHILAsVB114_06895</name>
</gene>
<evidence type="ECO:0000256" key="7">
    <source>
        <dbReference type="NCBIfam" id="TIGR00188"/>
    </source>
</evidence>
<dbReference type="Proteomes" id="UP000217221">
    <property type="component" value="Chromosome"/>
</dbReference>
<keyword evidence="3 6" id="KW-0255">Endonuclease</keyword>
<reference evidence="8 9" key="1">
    <citation type="submission" date="2016-07" db="EMBL/GenBank/DDBJ databases">
        <title>High microdiversification within the ubiquitous acI lineage of Actinobacteria.</title>
        <authorList>
            <person name="Neuenschwander S.M."/>
            <person name="Salcher M."/>
            <person name="Ghai R."/>
            <person name="Pernthaler J."/>
        </authorList>
    </citation>
    <scope>NUCLEOTIDE SEQUENCE [LARGE SCALE GENOMIC DNA]</scope>
    <source>
        <strain evidence="8">MMS-VB-114</strain>
    </source>
</reference>
<comment type="subunit">
    <text evidence="6">Consists of a catalytic RNA component (M1 or rnpB) and a protein subunit.</text>
</comment>
<comment type="similarity">
    <text evidence="6">Belongs to the RnpA family.</text>
</comment>
<keyword evidence="1 6" id="KW-0819">tRNA processing</keyword>
<dbReference type="KEGG" id="plim:PHILAsVB114_06895"/>
<dbReference type="OrthoDB" id="196964at2"/>
<keyword evidence="5 6" id="KW-0694">RNA-binding</keyword>
<evidence type="ECO:0000256" key="3">
    <source>
        <dbReference type="ARBA" id="ARBA00022759"/>
    </source>
</evidence>
<dbReference type="InterPro" id="IPR020568">
    <property type="entry name" value="Ribosomal_Su5_D2-typ_SF"/>
</dbReference>
<dbReference type="GO" id="GO:0000049">
    <property type="term" value="F:tRNA binding"/>
    <property type="evidence" value="ECO:0007669"/>
    <property type="project" value="UniProtKB-UniRule"/>
</dbReference>
<dbReference type="InterPro" id="IPR000100">
    <property type="entry name" value="RNase_P"/>
</dbReference>
<dbReference type="GO" id="GO:0001682">
    <property type="term" value="P:tRNA 5'-leader removal"/>
    <property type="evidence" value="ECO:0007669"/>
    <property type="project" value="UniProtKB-UniRule"/>
</dbReference>
<evidence type="ECO:0000256" key="4">
    <source>
        <dbReference type="ARBA" id="ARBA00022801"/>
    </source>
</evidence>
<dbReference type="SUPFAM" id="SSF54211">
    <property type="entry name" value="Ribosomal protein S5 domain 2-like"/>
    <property type="match status" value="1"/>
</dbReference>
<dbReference type="Gene3D" id="3.30.230.10">
    <property type="match status" value="1"/>
</dbReference>
<dbReference type="AlphaFoldDB" id="A0A249LGR3"/>
<accession>A0A249LGR3</accession>
<evidence type="ECO:0000313" key="8">
    <source>
        <dbReference type="EMBL" id="ASY28318.1"/>
    </source>
</evidence>
<sequence>MLTKSARLTESSDFARTTKSGHRAATEFFVGYLYLTGTNESPKAGLIISKSVGGSVLRHRIARKARHAIAQNISALPTGSLFVLRAIGKAEKAQTNIEVSEIVSRLVKKSSQAGAQ</sequence>
<evidence type="ECO:0000313" key="9">
    <source>
        <dbReference type="Proteomes" id="UP000217221"/>
    </source>
</evidence>
<dbReference type="PANTHER" id="PTHR33992:SF1">
    <property type="entry name" value="RIBONUCLEASE P PROTEIN COMPONENT"/>
    <property type="match status" value="1"/>
</dbReference>
<dbReference type="EC" id="3.1.26.5" evidence="6 7"/>
<name>A0A249LGR3_9ACTN</name>
<dbReference type="NCBIfam" id="TIGR00188">
    <property type="entry name" value="rnpA"/>
    <property type="match status" value="1"/>
</dbReference>